<comment type="caution">
    <text evidence="1">The sequence shown here is derived from an EMBL/GenBank/DDBJ whole genome shotgun (WGS) entry which is preliminary data.</text>
</comment>
<keyword evidence="2" id="KW-1185">Reference proteome</keyword>
<reference evidence="1 2" key="1">
    <citation type="submission" date="2024-04" db="EMBL/GenBank/DDBJ databases">
        <authorList>
            <consortium name="Genoscope - CEA"/>
            <person name="William W."/>
        </authorList>
    </citation>
    <scope>NUCLEOTIDE SEQUENCE [LARGE SCALE GENOMIC DNA]</scope>
</reference>
<dbReference type="EMBL" id="CAXITT010000097">
    <property type="protein sequence ID" value="CAL1531795.1"/>
    <property type="molecule type" value="Genomic_DNA"/>
</dbReference>
<evidence type="ECO:0008006" key="3">
    <source>
        <dbReference type="Google" id="ProtNLM"/>
    </source>
</evidence>
<sequence length="251" mass="27352">MYKPTLTITGCVTTVIYLYIFSCSTVQGQSVTLDQTSVGSVSTCSSGLRDGLDFYIFRGIVDATTAMFSNFIDFSIMTESSNSFQYLCTVSLFSCLTPNPQPCYCAVRKGDVYEIVANKTATLAYSRAMIRIQWHSSSGVRIVSNQLQLPTIYDVNAVTTSVTINDAYMSCPTTVTFGSVFKFQCLNAPSPCEVTISLNGKVVVKSEHIATYIVPTNLTLNSRHSFTFSYSVCGGHVKSTTCQITIVTIIG</sequence>
<proteinExistence type="predicted"/>
<name>A0AAV2HDE9_LYMST</name>
<dbReference type="AlphaFoldDB" id="A0AAV2HDE9"/>
<dbReference type="Proteomes" id="UP001497497">
    <property type="component" value="Unassembled WGS sequence"/>
</dbReference>
<evidence type="ECO:0000313" key="1">
    <source>
        <dbReference type="EMBL" id="CAL1531795.1"/>
    </source>
</evidence>
<evidence type="ECO:0000313" key="2">
    <source>
        <dbReference type="Proteomes" id="UP001497497"/>
    </source>
</evidence>
<accession>A0AAV2HDE9</accession>
<protein>
    <recommendedName>
        <fullName evidence="3">ZP domain-containing protein</fullName>
    </recommendedName>
</protein>
<gene>
    <name evidence="1" type="ORF">GSLYS_00005890001</name>
</gene>
<organism evidence="1 2">
    <name type="scientific">Lymnaea stagnalis</name>
    <name type="common">Great pond snail</name>
    <name type="synonym">Helix stagnalis</name>
    <dbReference type="NCBI Taxonomy" id="6523"/>
    <lineage>
        <taxon>Eukaryota</taxon>
        <taxon>Metazoa</taxon>
        <taxon>Spiralia</taxon>
        <taxon>Lophotrochozoa</taxon>
        <taxon>Mollusca</taxon>
        <taxon>Gastropoda</taxon>
        <taxon>Heterobranchia</taxon>
        <taxon>Euthyneura</taxon>
        <taxon>Panpulmonata</taxon>
        <taxon>Hygrophila</taxon>
        <taxon>Lymnaeoidea</taxon>
        <taxon>Lymnaeidae</taxon>
        <taxon>Lymnaea</taxon>
    </lineage>
</organism>